<sequence length="189" mass="21414">MEKLPSDYFLSADDNLVDFLEKQGEEVIREIQTSNKTNVENGYKLLSIQIVGIGSSFLLLTQKTNFDFLTAGIAAFTVLWTWCAIYLVHSGLSVKMRGLIYAPPHALYTQSYKAIEKVTYQMFYDAGYQGVENPLPLIRRYRLVNLNDTASELLLENEKIRNCLDKARMFTILAPVVAMLISAVFLSIL</sequence>
<feature type="transmembrane region" description="Helical" evidence="1">
    <location>
        <begin position="169"/>
        <end position="188"/>
    </location>
</feature>
<keyword evidence="1" id="KW-1133">Transmembrane helix</keyword>
<name>A0ABD7W1X3_ECOLX</name>
<organism evidence="2 3">
    <name type="scientific">Escherichia coli</name>
    <dbReference type="NCBI Taxonomy" id="562"/>
    <lineage>
        <taxon>Bacteria</taxon>
        <taxon>Pseudomonadati</taxon>
        <taxon>Pseudomonadota</taxon>
        <taxon>Gammaproteobacteria</taxon>
        <taxon>Enterobacterales</taxon>
        <taxon>Enterobacteriaceae</taxon>
        <taxon>Escherichia</taxon>
    </lineage>
</organism>
<evidence type="ECO:0000313" key="2">
    <source>
        <dbReference type="EMBL" id="VZR09559.1"/>
    </source>
</evidence>
<comment type="caution">
    <text evidence="2">The sequence shown here is derived from an EMBL/GenBank/DDBJ whole genome shotgun (WGS) entry which is preliminary data.</text>
</comment>
<protein>
    <submittedName>
        <fullName evidence="2">Uncharacterized protein</fullName>
    </submittedName>
</protein>
<gene>
    <name evidence="2" type="ORF">IDONEFKE_02501</name>
</gene>
<evidence type="ECO:0000256" key="1">
    <source>
        <dbReference type="SAM" id="Phobius"/>
    </source>
</evidence>
<evidence type="ECO:0000313" key="3">
    <source>
        <dbReference type="Proteomes" id="UP000629265"/>
    </source>
</evidence>
<feature type="transmembrane region" description="Helical" evidence="1">
    <location>
        <begin position="68"/>
        <end position="88"/>
    </location>
</feature>
<dbReference type="RefSeq" id="WP_109017990.1">
    <property type="nucleotide sequence ID" value="NZ_CACRYR010000033.1"/>
</dbReference>
<reference evidence="2 3" key="1">
    <citation type="submission" date="2019-11" db="EMBL/GenBank/DDBJ databases">
        <authorList>
            <person name="Haines EK M."/>
        </authorList>
    </citation>
    <scope>NUCLEOTIDE SEQUENCE [LARGE SCALE GENOMIC DNA]</scope>
    <source>
        <strain evidence="2">KR2729</strain>
    </source>
</reference>
<dbReference type="AlphaFoldDB" id="A0ABD7W1X3"/>
<keyword evidence="1" id="KW-0472">Membrane</keyword>
<proteinExistence type="predicted"/>
<keyword evidence="1" id="KW-0812">Transmembrane</keyword>
<accession>A0ABD7W1X3</accession>
<dbReference type="Proteomes" id="UP000629265">
    <property type="component" value="Unassembled WGS sequence"/>
</dbReference>
<dbReference type="EMBL" id="CACRYR010000033">
    <property type="protein sequence ID" value="VZR09559.1"/>
    <property type="molecule type" value="Genomic_DNA"/>
</dbReference>